<keyword evidence="2" id="KW-0723">Serine/threonine-protein kinase</keyword>
<dbReference type="FunFam" id="1.10.510.10:FF:000571">
    <property type="entry name" value="Maternal embryonic leucine zipper kinase"/>
    <property type="match status" value="1"/>
</dbReference>
<evidence type="ECO:0000256" key="3">
    <source>
        <dbReference type="ARBA" id="ARBA00022679"/>
    </source>
</evidence>
<evidence type="ECO:0000256" key="10">
    <source>
        <dbReference type="SAM" id="MobiDB-lite"/>
    </source>
</evidence>
<proteinExistence type="inferred from homology"/>
<keyword evidence="5" id="KW-0547">Nucleotide-binding</keyword>
<dbReference type="GO" id="GO:0004674">
    <property type="term" value="F:protein serine/threonine kinase activity"/>
    <property type="evidence" value="ECO:0007669"/>
    <property type="project" value="UniProtKB-KW"/>
</dbReference>
<dbReference type="Pfam" id="PF13499">
    <property type="entry name" value="EF-hand_7"/>
    <property type="match status" value="2"/>
</dbReference>
<dbReference type="GO" id="GO:0005509">
    <property type="term" value="F:calcium ion binding"/>
    <property type="evidence" value="ECO:0007669"/>
    <property type="project" value="InterPro"/>
</dbReference>
<dbReference type="InterPro" id="IPR008271">
    <property type="entry name" value="Ser/Thr_kinase_AS"/>
</dbReference>
<dbReference type="PANTHER" id="PTHR24349">
    <property type="entry name" value="SERINE/THREONINE-PROTEIN KINASE"/>
    <property type="match status" value="1"/>
</dbReference>
<feature type="region of interest" description="Disordered" evidence="10">
    <location>
        <begin position="1"/>
        <end position="33"/>
    </location>
</feature>
<dbReference type="InterPro" id="IPR000719">
    <property type="entry name" value="Prot_kinase_dom"/>
</dbReference>
<dbReference type="Gene3D" id="1.10.510.10">
    <property type="entry name" value="Transferase(Phosphotransferase) domain 1"/>
    <property type="match status" value="1"/>
</dbReference>
<evidence type="ECO:0000256" key="9">
    <source>
        <dbReference type="ARBA" id="ARBA00024334"/>
    </source>
</evidence>
<dbReference type="PROSITE" id="PS00018">
    <property type="entry name" value="EF_HAND_1"/>
    <property type="match status" value="3"/>
</dbReference>
<dbReference type="PROSITE" id="PS50011">
    <property type="entry name" value="PROTEIN_KINASE_DOM"/>
    <property type="match status" value="1"/>
</dbReference>
<dbReference type="SMART" id="SM00220">
    <property type="entry name" value="S_TKc"/>
    <property type="match status" value="1"/>
</dbReference>
<feature type="domain" description="EF-hand" evidence="12">
    <location>
        <begin position="424"/>
        <end position="459"/>
    </location>
</feature>
<dbReference type="InterPro" id="IPR002048">
    <property type="entry name" value="EF_hand_dom"/>
</dbReference>
<dbReference type="InterPro" id="IPR011992">
    <property type="entry name" value="EF-hand-dom_pair"/>
</dbReference>
<sequence length="524" mass="60133">MKRRRSSMSMSDSVSGKSTPPGGRTSPSSSLDTRFVVSNETVAKRGKRPRCLLKNLEDTKVVDKKDNLLQERFKKHYRLEKKLVGDNAVSNPFQVQVRLATHLKSGDRRVVKVLNKETVDMPKIRREIATMKGLAHENVVQFYEAFEDDRHVYVCMEYVKGGELFDQLIKQGRYSERKAAHIIRGIIKGLQHIHDAGIAHCDIKPENIMFASEDVDSPVKIIDFGMAQRVTRGKIGWLTDQCGTYAYRSPEQLDQKYTRACDMWAVGVTTFMLLTGFGPFHTNSPRKTIKRIREGFHAEIREGYGNWFPASLRISRGAMSLITQLLDREDFRRLNPAEALNHPWLQQADVPREKLLAERVVEHLQSAAAMTKFNLAICTALSQWIPKGEVYLLEKAFQESDSNGDGLISIDEFRDVVQRFNQPMSEEQLIRVFNDADVNGDHFIDYKELIMACVHHRLLSSEERLWRVFSELDANNDNYITTEELARVLGKRSSEAEELLKEVDTNHDGKISYSEFLDVWKPYC</sequence>
<evidence type="ECO:0000313" key="13">
    <source>
        <dbReference type="EMBL" id="CAE0660258.1"/>
    </source>
</evidence>
<dbReference type="SUPFAM" id="SSF47473">
    <property type="entry name" value="EF-hand"/>
    <property type="match status" value="1"/>
</dbReference>
<evidence type="ECO:0000256" key="8">
    <source>
        <dbReference type="ARBA" id="ARBA00022840"/>
    </source>
</evidence>
<evidence type="ECO:0000256" key="7">
    <source>
        <dbReference type="ARBA" id="ARBA00022837"/>
    </source>
</evidence>
<evidence type="ECO:0000256" key="4">
    <source>
        <dbReference type="ARBA" id="ARBA00022737"/>
    </source>
</evidence>
<feature type="compositionally biased region" description="Low complexity" evidence="10">
    <location>
        <begin position="7"/>
        <end position="30"/>
    </location>
</feature>
<dbReference type="AlphaFoldDB" id="A0A7S3YS61"/>
<feature type="domain" description="EF-hand" evidence="12">
    <location>
        <begin position="460"/>
        <end position="489"/>
    </location>
</feature>
<dbReference type="Gene3D" id="1.10.238.10">
    <property type="entry name" value="EF-hand"/>
    <property type="match status" value="1"/>
</dbReference>
<organism evidence="13">
    <name type="scientific">Lotharella globosa</name>
    <dbReference type="NCBI Taxonomy" id="91324"/>
    <lineage>
        <taxon>Eukaryota</taxon>
        <taxon>Sar</taxon>
        <taxon>Rhizaria</taxon>
        <taxon>Cercozoa</taxon>
        <taxon>Chlorarachniophyceae</taxon>
        <taxon>Lotharella</taxon>
    </lineage>
</organism>
<keyword evidence="8" id="KW-0067">ATP-binding</keyword>
<dbReference type="InterPro" id="IPR011009">
    <property type="entry name" value="Kinase-like_dom_sf"/>
</dbReference>
<comment type="cofactor">
    <cofactor evidence="1">
        <name>Mg(2+)</name>
        <dbReference type="ChEBI" id="CHEBI:18420"/>
    </cofactor>
</comment>
<dbReference type="PROSITE" id="PS00108">
    <property type="entry name" value="PROTEIN_KINASE_ST"/>
    <property type="match status" value="1"/>
</dbReference>
<accession>A0A7S3YS61</accession>
<gene>
    <name evidence="13" type="ORF">LGLO00237_LOCUS11839</name>
</gene>
<feature type="domain" description="EF-hand" evidence="12">
    <location>
        <begin position="393"/>
        <end position="423"/>
    </location>
</feature>
<dbReference type="InterPro" id="IPR018247">
    <property type="entry name" value="EF_Hand_1_Ca_BS"/>
</dbReference>
<protein>
    <recommendedName>
        <fullName evidence="14">Calmodulin</fullName>
    </recommendedName>
</protein>
<dbReference type="Pfam" id="PF00069">
    <property type="entry name" value="Pkinase"/>
    <property type="match status" value="1"/>
</dbReference>
<evidence type="ECO:0000256" key="2">
    <source>
        <dbReference type="ARBA" id="ARBA00022527"/>
    </source>
</evidence>
<dbReference type="GO" id="GO:0005524">
    <property type="term" value="F:ATP binding"/>
    <property type="evidence" value="ECO:0007669"/>
    <property type="project" value="UniProtKB-KW"/>
</dbReference>
<evidence type="ECO:0000259" key="11">
    <source>
        <dbReference type="PROSITE" id="PS50011"/>
    </source>
</evidence>
<dbReference type="Gene3D" id="3.30.200.20">
    <property type="entry name" value="Phosphorylase Kinase, domain 1"/>
    <property type="match status" value="1"/>
</dbReference>
<dbReference type="FunFam" id="1.10.238.10:FF:000003">
    <property type="entry name" value="Calmodulin A"/>
    <property type="match status" value="1"/>
</dbReference>
<keyword evidence="7" id="KW-0106">Calcium</keyword>
<keyword evidence="3" id="KW-0808">Transferase</keyword>
<evidence type="ECO:0008006" key="14">
    <source>
        <dbReference type="Google" id="ProtNLM"/>
    </source>
</evidence>
<keyword evidence="4" id="KW-0677">Repeat</keyword>
<evidence type="ECO:0000256" key="6">
    <source>
        <dbReference type="ARBA" id="ARBA00022777"/>
    </source>
</evidence>
<reference evidence="13" key="1">
    <citation type="submission" date="2021-01" db="EMBL/GenBank/DDBJ databases">
        <authorList>
            <person name="Corre E."/>
            <person name="Pelletier E."/>
            <person name="Niang G."/>
            <person name="Scheremetjew M."/>
            <person name="Finn R."/>
            <person name="Kale V."/>
            <person name="Holt S."/>
            <person name="Cochrane G."/>
            <person name="Meng A."/>
            <person name="Brown T."/>
            <person name="Cohen L."/>
        </authorList>
    </citation>
    <scope>NUCLEOTIDE SEQUENCE</scope>
    <source>
        <strain evidence="13">CCCM811</strain>
    </source>
</reference>
<dbReference type="SMART" id="SM00054">
    <property type="entry name" value="EFh"/>
    <property type="match status" value="4"/>
</dbReference>
<name>A0A7S3YS61_9EUKA</name>
<dbReference type="InterPro" id="IPR050205">
    <property type="entry name" value="CDPK_Ser/Thr_kinases"/>
</dbReference>
<feature type="domain" description="Protein kinase" evidence="11">
    <location>
        <begin position="78"/>
        <end position="345"/>
    </location>
</feature>
<evidence type="ECO:0000259" key="12">
    <source>
        <dbReference type="PROSITE" id="PS50222"/>
    </source>
</evidence>
<feature type="domain" description="EF-hand" evidence="12">
    <location>
        <begin position="491"/>
        <end position="524"/>
    </location>
</feature>
<comment type="similarity">
    <text evidence="9">Belongs to the protein kinase superfamily. Ser/Thr protein kinase family. CDPK subfamily.</text>
</comment>
<keyword evidence="6" id="KW-0418">Kinase</keyword>
<evidence type="ECO:0000256" key="5">
    <source>
        <dbReference type="ARBA" id="ARBA00022741"/>
    </source>
</evidence>
<dbReference type="PROSITE" id="PS50222">
    <property type="entry name" value="EF_HAND_2"/>
    <property type="match status" value="4"/>
</dbReference>
<evidence type="ECO:0000256" key="1">
    <source>
        <dbReference type="ARBA" id="ARBA00001946"/>
    </source>
</evidence>
<dbReference type="CDD" id="cd00051">
    <property type="entry name" value="EFh"/>
    <property type="match status" value="2"/>
</dbReference>
<dbReference type="SUPFAM" id="SSF56112">
    <property type="entry name" value="Protein kinase-like (PK-like)"/>
    <property type="match status" value="1"/>
</dbReference>
<dbReference type="EMBL" id="HBIV01016281">
    <property type="protein sequence ID" value="CAE0660258.1"/>
    <property type="molecule type" value="Transcribed_RNA"/>
</dbReference>